<evidence type="ECO:0000313" key="1">
    <source>
        <dbReference type="EMBL" id="MBB6012501.1"/>
    </source>
</evidence>
<gene>
    <name evidence="1" type="ORF">HNR59_001846</name>
</gene>
<accession>A0A7W9S1R0</accession>
<proteinExistence type="predicted"/>
<comment type="caution">
    <text evidence="1">The sequence shown here is derived from an EMBL/GenBank/DDBJ whole genome shotgun (WGS) entry which is preliminary data.</text>
</comment>
<keyword evidence="2" id="KW-1185">Reference proteome</keyword>
<dbReference type="AlphaFoldDB" id="A0A7W9S1R0"/>
<sequence>MAVLSRRVKGQGKNTCMSNYQLGVVNKIKLHFLIYEA</sequence>
<organism evidence="1 2">
    <name type="scientific">Aquamicrobium lusatiense</name>
    <dbReference type="NCBI Taxonomy" id="89772"/>
    <lineage>
        <taxon>Bacteria</taxon>
        <taxon>Pseudomonadati</taxon>
        <taxon>Pseudomonadota</taxon>
        <taxon>Alphaproteobacteria</taxon>
        <taxon>Hyphomicrobiales</taxon>
        <taxon>Phyllobacteriaceae</taxon>
        <taxon>Aquamicrobium</taxon>
    </lineage>
</organism>
<dbReference type="EMBL" id="JACHEU010000001">
    <property type="protein sequence ID" value="MBB6012501.1"/>
    <property type="molecule type" value="Genomic_DNA"/>
</dbReference>
<protein>
    <submittedName>
        <fullName evidence="1">Uncharacterized protein</fullName>
    </submittedName>
</protein>
<reference evidence="1 2" key="1">
    <citation type="submission" date="2020-08" db="EMBL/GenBank/DDBJ databases">
        <title>Genomic Encyclopedia of Type Strains, Phase IV (KMG-IV): sequencing the most valuable type-strain genomes for metagenomic binning, comparative biology and taxonomic classification.</title>
        <authorList>
            <person name="Goeker M."/>
        </authorList>
    </citation>
    <scope>NUCLEOTIDE SEQUENCE [LARGE SCALE GENOMIC DNA]</scope>
    <source>
        <strain evidence="1 2">DSM 11099</strain>
    </source>
</reference>
<evidence type="ECO:0000313" key="2">
    <source>
        <dbReference type="Proteomes" id="UP000533306"/>
    </source>
</evidence>
<dbReference type="Proteomes" id="UP000533306">
    <property type="component" value="Unassembled WGS sequence"/>
</dbReference>
<name>A0A7W9S1R0_9HYPH</name>